<gene>
    <name evidence="8" type="ORF">ATK36_1035</name>
</gene>
<protein>
    <recommendedName>
        <fullName evidence="6">5'-3' exonuclease</fullName>
    </recommendedName>
</protein>
<evidence type="ECO:0000256" key="2">
    <source>
        <dbReference type="ARBA" id="ARBA00022801"/>
    </source>
</evidence>
<keyword evidence="4" id="KW-0238">DNA-binding</keyword>
<evidence type="ECO:0000256" key="3">
    <source>
        <dbReference type="ARBA" id="ARBA00022839"/>
    </source>
</evidence>
<dbReference type="Pfam" id="PF02739">
    <property type="entry name" value="5_3_exonuc_N"/>
    <property type="match status" value="1"/>
</dbReference>
<evidence type="ECO:0000313" key="8">
    <source>
        <dbReference type="EMBL" id="PFG57450.1"/>
    </source>
</evidence>
<dbReference type="PANTHER" id="PTHR42646">
    <property type="entry name" value="FLAP ENDONUCLEASE XNI"/>
    <property type="match status" value="1"/>
</dbReference>
<proteinExistence type="predicted"/>
<dbReference type="GO" id="GO:0003677">
    <property type="term" value="F:DNA binding"/>
    <property type="evidence" value="ECO:0007669"/>
    <property type="project" value="UniProtKB-KW"/>
</dbReference>
<dbReference type="InterPro" id="IPR020046">
    <property type="entry name" value="5-3_exonucl_a-hlix_arch_N"/>
</dbReference>
<dbReference type="GO" id="GO:0033567">
    <property type="term" value="P:DNA replication, Okazaki fragment processing"/>
    <property type="evidence" value="ECO:0007669"/>
    <property type="project" value="InterPro"/>
</dbReference>
<evidence type="ECO:0000256" key="6">
    <source>
        <dbReference type="ARBA" id="ARBA00050026"/>
    </source>
</evidence>
<dbReference type="Pfam" id="PF01367">
    <property type="entry name" value="5_3_exonuc"/>
    <property type="match status" value="1"/>
</dbReference>
<sequence length="349" mass="36477">MKGPFTDSESVKGPFTASGFGVAGERSGGAWEGVRVTGPLALLDSASLYFRSFYALPDSMTAPDGTPVNAVRGFTDTLARILTDRRPSRLVACLDADWRPKFRTDLLPSYKAHRVAEIGDGGTDVEEVPDTLTPQVPIILDVLAAFGFATAEAAGYEADDVIGVLATREQVDAVEVITGDRDLFQLVRTEPTPASVVYVGKGWAKAEELGPAEIAERYGVPVDHAGPAYADMAALRGDPSDGLPGVAGIGEKTAAKLITQFGSLAELVAAASSGDSRVPLKTRLRLADAADYLAVAPTVVRVAVDAPVTQSGPDAVPAAPADPDRIAQLAERWNLGRSVERLLAALPGA</sequence>
<dbReference type="PANTHER" id="PTHR42646:SF2">
    <property type="entry name" value="5'-3' EXONUCLEASE FAMILY PROTEIN"/>
    <property type="match status" value="1"/>
</dbReference>
<keyword evidence="9" id="KW-1185">Reference proteome</keyword>
<dbReference type="Gene3D" id="3.40.50.1010">
    <property type="entry name" value="5'-nuclease"/>
    <property type="match status" value="1"/>
</dbReference>
<dbReference type="InterPro" id="IPR002421">
    <property type="entry name" value="5-3_exonuclease"/>
</dbReference>
<keyword evidence="3 8" id="KW-0269">Exonuclease</keyword>
<dbReference type="EMBL" id="PDJK01000001">
    <property type="protein sequence ID" value="PFG57450.1"/>
    <property type="molecule type" value="Genomic_DNA"/>
</dbReference>
<organism evidence="8 9">
    <name type="scientific">Amycolatopsis sulphurea</name>
    <dbReference type="NCBI Taxonomy" id="76022"/>
    <lineage>
        <taxon>Bacteria</taxon>
        <taxon>Bacillati</taxon>
        <taxon>Actinomycetota</taxon>
        <taxon>Actinomycetes</taxon>
        <taxon>Pseudonocardiales</taxon>
        <taxon>Pseudonocardiaceae</taxon>
        <taxon>Amycolatopsis</taxon>
    </lineage>
</organism>
<dbReference type="SUPFAM" id="SSF88723">
    <property type="entry name" value="PIN domain-like"/>
    <property type="match status" value="1"/>
</dbReference>
<dbReference type="GO" id="GO:0017108">
    <property type="term" value="F:5'-flap endonuclease activity"/>
    <property type="evidence" value="ECO:0007669"/>
    <property type="project" value="InterPro"/>
</dbReference>
<dbReference type="CDD" id="cd09859">
    <property type="entry name" value="PIN_53EXO"/>
    <property type="match status" value="1"/>
</dbReference>
<comment type="function">
    <text evidence="5">5'-3' exonuclease acting preferentially on double-stranded DNA.</text>
</comment>
<keyword evidence="2" id="KW-0378">Hydrolase</keyword>
<dbReference type="AlphaFoldDB" id="A0A2A9G3R7"/>
<evidence type="ECO:0000256" key="5">
    <source>
        <dbReference type="ARBA" id="ARBA00049957"/>
    </source>
</evidence>
<dbReference type="CDD" id="cd09898">
    <property type="entry name" value="H3TH_53EXO"/>
    <property type="match status" value="1"/>
</dbReference>
<evidence type="ECO:0000256" key="4">
    <source>
        <dbReference type="ARBA" id="ARBA00023125"/>
    </source>
</evidence>
<dbReference type="Gene3D" id="1.10.150.20">
    <property type="entry name" value="5' to 3' exonuclease, C-terminal subdomain"/>
    <property type="match status" value="1"/>
</dbReference>
<dbReference type="InterPro" id="IPR020045">
    <property type="entry name" value="DNA_polI_H3TH"/>
</dbReference>
<name>A0A2A9G3R7_9PSEU</name>
<reference evidence="8 9" key="1">
    <citation type="submission" date="2017-10" db="EMBL/GenBank/DDBJ databases">
        <title>Sequencing the genomes of 1000 actinobacteria strains.</title>
        <authorList>
            <person name="Klenk H.-P."/>
        </authorList>
    </citation>
    <scope>NUCLEOTIDE SEQUENCE [LARGE SCALE GENOMIC DNA]</scope>
    <source>
        <strain evidence="8 9">DSM 46092</strain>
    </source>
</reference>
<feature type="domain" description="5'-3' exonuclease" evidence="7">
    <location>
        <begin position="38"/>
        <end position="318"/>
    </location>
</feature>
<evidence type="ECO:0000313" key="9">
    <source>
        <dbReference type="Proteomes" id="UP000243542"/>
    </source>
</evidence>
<dbReference type="Proteomes" id="UP000243542">
    <property type="component" value="Unassembled WGS sequence"/>
</dbReference>
<keyword evidence="1" id="KW-0540">Nuclease</keyword>
<evidence type="ECO:0000256" key="1">
    <source>
        <dbReference type="ARBA" id="ARBA00022722"/>
    </source>
</evidence>
<dbReference type="SUPFAM" id="SSF47807">
    <property type="entry name" value="5' to 3' exonuclease, C-terminal subdomain"/>
    <property type="match status" value="1"/>
</dbReference>
<evidence type="ECO:0000259" key="7">
    <source>
        <dbReference type="SMART" id="SM00475"/>
    </source>
</evidence>
<dbReference type="SMART" id="SM00279">
    <property type="entry name" value="HhH2"/>
    <property type="match status" value="1"/>
</dbReference>
<dbReference type="SMART" id="SM00475">
    <property type="entry name" value="53EXOc"/>
    <property type="match status" value="1"/>
</dbReference>
<dbReference type="InterPro" id="IPR008918">
    <property type="entry name" value="HhH2"/>
</dbReference>
<dbReference type="GO" id="GO:0008409">
    <property type="term" value="F:5'-3' exonuclease activity"/>
    <property type="evidence" value="ECO:0007669"/>
    <property type="project" value="InterPro"/>
</dbReference>
<dbReference type="InterPro" id="IPR029060">
    <property type="entry name" value="PIN-like_dom_sf"/>
</dbReference>
<dbReference type="InterPro" id="IPR038969">
    <property type="entry name" value="FEN"/>
</dbReference>
<comment type="caution">
    <text evidence="8">The sequence shown here is derived from an EMBL/GenBank/DDBJ whole genome shotgun (WGS) entry which is preliminary data.</text>
</comment>
<dbReference type="InterPro" id="IPR036279">
    <property type="entry name" value="5-3_exonuclease_C_sf"/>
</dbReference>
<accession>A0A2A9G3R7</accession>